<organism evidence="13 14">
    <name type="scientific">Aeromicrobium fastidiosum</name>
    <dbReference type="NCBI Taxonomy" id="52699"/>
    <lineage>
        <taxon>Bacteria</taxon>
        <taxon>Bacillati</taxon>
        <taxon>Actinomycetota</taxon>
        <taxon>Actinomycetes</taxon>
        <taxon>Propionibacteriales</taxon>
        <taxon>Nocardioidaceae</taxon>
        <taxon>Aeromicrobium</taxon>
    </lineage>
</organism>
<evidence type="ECO:0000256" key="9">
    <source>
        <dbReference type="PIRSR" id="PIRSR617736-1"/>
    </source>
</evidence>
<comment type="catalytic activity">
    <reaction evidence="1 12">
        <text>Hydrolysis of terminal, non-reducing beta-D-glucosyl residues with release of beta-D-glucose.</text>
        <dbReference type="EC" id="3.2.1.21"/>
    </reaction>
</comment>
<evidence type="ECO:0000256" key="10">
    <source>
        <dbReference type="PIRSR" id="PIRSR617736-2"/>
    </source>
</evidence>
<evidence type="ECO:0000256" key="2">
    <source>
        <dbReference type="ARBA" id="ARBA00010838"/>
    </source>
</evidence>
<feature type="binding site" evidence="10">
    <location>
        <position position="402"/>
    </location>
    <ligand>
        <name>substrate</name>
    </ligand>
</feature>
<evidence type="ECO:0000256" key="11">
    <source>
        <dbReference type="PROSITE-ProRule" id="PRU10055"/>
    </source>
</evidence>
<evidence type="ECO:0000256" key="7">
    <source>
        <dbReference type="ARBA" id="ARBA00023295"/>
    </source>
</evidence>
<comment type="caution">
    <text evidence="13">The sequence shown here is derived from an EMBL/GenBank/DDBJ whole genome shotgun (WGS) entry which is preliminary data.</text>
</comment>
<dbReference type="PROSITE" id="PS00572">
    <property type="entry name" value="GLYCOSYL_HYDROL_F1_1"/>
    <property type="match status" value="1"/>
</dbReference>
<dbReference type="FunFam" id="3.20.20.80:FF:000004">
    <property type="entry name" value="Beta-glucosidase 6-phospho-beta-glucosidase"/>
    <property type="match status" value="1"/>
</dbReference>
<dbReference type="Gene3D" id="3.20.20.80">
    <property type="entry name" value="Glycosidases"/>
    <property type="match status" value="1"/>
</dbReference>
<protein>
    <recommendedName>
        <fullName evidence="3 12">Beta-glucosidase</fullName>
        <ecNumber evidence="3 12">3.2.1.21</ecNumber>
    </recommendedName>
</protein>
<dbReference type="EMBL" id="SDPP02000003">
    <property type="protein sequence ID" value="KAA1376461.1"/>
    <property type="molecule type" value="Genomic_DNA"/>
</dbReference>
<evidence type="ECO:0000313" key="13">
    <source>
        <dbReference type="EMBL" id="KAA1376461.1"/>
    </source>
</evidence>
<proteinExistence type="inferred from homology"/>
<dbReference type="InterPro" id="IPR018120">
    <property type="entry name" value="Glyco_hydro_1_AS"/>
</dbReference>
<dbReference type="PANTHER" id="PTHR10353:SF36">
    <property type="entry name" value="LP05116P"/>
    <property type="match status" value="1"/>
</dbReference>
<sequence length="453" mass="49956">MTLDISGLPAGFSWGAATSSYQIEGAVDEDGRTPSIWDTFAATPGRVANGDDGSVTIDHYHRWREDIDLMAELGLDAYRFSVAWPRIQPDGEGAGNAPGIAFYDRLVDGLLERGITPWATLYHWDLPEALEQAGGWPVRDTASRFAEYVAITAEALGDRVKHWITLNEPWCAAFLGYASGVHAPGRTNGADAVAASHHLMLGHGLAVQRLRDVVPDAQVGVTVNLYPVTPVDDSGRHDDAVRRIDGLMNRWFLDPLLKGSYPKDVLNDLAPVTDASFVLDGDTGTIAQPLDFLGVNYYTRHVVGAGNWPGSADVRFQLENGLPRTATGWDVDPQGLVDILTQVQRDYPPIPIYLTENGAAFDDEVVDGVVHDAERVDYIETHLASLAEMCRRGMDVRGYFAWSLMDNFEWAEGYDKRFGIVHVDYETQVRTFKDSAHRYADLIREHRAGILGS</sequence>
<keyword evidence="5" id="KW-0136">Cellulose degradation</keyword>
<gene>
    <name evidence="13" type="ORF">ESP62_013630</name>
</gene>
<feature type="active site" description="Proton donor" evidence="9">
    <location>
        <position position="168"/>
    </location>
</feature>
<feature type="binding site" evidence="10">
    <location>
        <position position="22"/>
    </location>
    <ligand>
        <name>substrate</name>
    </ligand>
</feature>
<dbReference type="InterPro" id="IPR001360">
    <property type="entry name" value="Glyco_hydro_1"/>
</dbReference>
<dbReference type="AlphaFoldDB" id="A0A641AKU8"/>
<evidence type="ECO:0000313" key="14">
    <source>
        <dbReference type="Proteomes" id="UP001515100"/>
    </source>
</evidence>
<dbReference type="InterPro" id="IPR017736">
    <property type="entry name" value="Glyco_hydro_1_beta-glucosidase"/>
</dbReference>
<dbReference type="Pfam" id="PF00232">
    <property type="entry name" value="Glyco_hydro_1"/>
    <property type="match status" value="1"/>
</dbReference>
<dbReference type="RefSeq" id="WP_129184543.1">
    <property type="nucleotide sequence ID" value="NZ_JAGIOG010000001.1"/>
</dbReference>
<evidence type="ECO:0000256" key="8">
    <source>
        <dbReference type="ARBA" id="ARBA00023326"/>
    </source>
</evidence>
<evidence type="ECO:0000256" key="1">
    <source>
        <dbReference type="ARBA" id="ARBA00000448"/>
    </source>
</evidence>
<feature type="active site" description="Nucleophile" evidence="9 11">
    <location>
        <position position="356"/>
    </location>
</feature>
<evidence type="ECO:0000256" key="3">
    <source>
        <dbReference type="ARBA" id="ARBA00012744"/>
    </source>
</evidence>
<keyword evidence="7 12" id="KW-0326">Glycosidase</keyword>
<dbReference type="InterPro" id="IPR033132">
    <property type="entry name" value="GH_1_N_CS"/>
</dbReference>
<feature type="binding site" evidence="10">
    <location>
        <position position="167"/>
    </location>
    <ligand>
        <name>substrate</name>
    </ligand>
</feature>
<dbReference type="InterPro" id="IPR017853">
    <property type="entry name" value="GH"/>
</dbReference>
<keyword evidence="8" id="KW-0624">Polysaccharide degradation</keyword>
<feature type="binding site" evidence="10">
    <location>
        <position position="298"/>
    </location>
    <ligand>
        <name>substrate</name>
    </ligand>
</feature>
<keyword evidence="6" id="KW-0119">Carbohydrate metabolism</keyword>
<evidence type="ECO:0000256" key="5">
    <source>
        <dbReference type="ARBA" id="ARBA00023001"/>
    </source>
</evidence>
<dbReference type="GO" id="GO:0030245">
    <property type="term" value="P:cellulose catabolic process"/>
    <property type="evidence" value="ECO:0007669"/>
    <property type="project" value="UniProtKB-KW"/>
</dbReference>
<dbReference type="GO" id="GO:0008422">
    <property type="term" value="F:beta-glucosidase activity"/>
    <property type="evidence" value="ECO:0007669"/>
    <property type="project" value="UniProtKB-EC"/>
</dbReference>
<dbReference type="SUPFAM" id="SSF51445">
    <property type="entry name" value="(Trans)glycosidases"/>
    <property type="match status" value="1"/>
</dbReference>
<name>A0A641AKU8_9ACTN</name>
<dbReference type="PROSITE" id="PS00653">
    <property type="entry name" value="GLYCOSYL_HYDROL_F1_2"/>
    <property type="match status" value="1"/>
</dbReference>
<dbReference type="PRINTS" id="PR00131">
    <property type="entry name" value="GLHYDRLASE1"/>
</dbReference>
<dbReference type="GO" id="GO:0005829">
    <property type="term" value="C:cytosol"/>
    <property type="evidence" value="ECO:0007669"/>
    <property type="project" value="TreeGrafter"/>
</dbReference>
<dbReference type="EC" id="3.2.1.21" evidence="3 12"/>
<comment type="similarity">
    <text evidence="2 12">Belongs to the glycosyl hydrolase 1 family.</text>
</comment>
<keyword evidence="4 12" id="KW-0378">Hydrolase</keyword>
<feature type="binding site" evidence="10">
    <location>
        <position position="123"/>
    </location>
    <ligand>
        <name>substrate</name>
    </ligand>
</feature>
<dbReference type="NCBIfam" id="TIGR03356">
    <property type="entry name" value="BGL"/>
    <property type="match status" value="1"/>
</dbReference>
<dbReference type="Proteomes" id="UP001515100">
    <property type="component" value="Unassembled WGS sequence"/>
</dbReference>
<reference evidence="13" key="1">
    <citation type="submission" date="2019-09" db="EMBL/GenBank/DDBJ databases">
        <authorList>
            <person name="Li J."/>
        </authorList>
    </citation>
    <scope>NUCLEOTIDE SEQUENCE [LARGE SCALE GENOMIC DNA]</scope>
    <source>
        <strain evidence="13">NRBC 14897</strain>
    </source>
</reference>
<dbReference type="PANTHER" id="PTHR10353">
    <property type="entry name" value="GLYCOSYL HYDROLASE"/>
    <property type="match status" value="1"/>
</dbReference>
<dbReference type="OrthoDB" id="9765195at2"/>
<keyword evidence="14" id="KW-1185">Reference proteome</keyword>
<accession>A0A641AKU8</accession>
<evidence type="ECO:0000256" key="4">
    <source>
        <dbReference type="ARBA" id="ARBA00022801"/>
    </source>
</evidence>
<evidence type="ECO:0000256" key="6">
    <source>
        <dbReference type="ARBA" id="ARBA00023277"/>
    </source>
</evidence>
<evidence type="ECO:0000256" key="12">
    <source>
        <dbReference type="RuleBase" id="RU361175"/>
    </source>
</evidence>
<feature type="binding site" evidence="10">
    <location>
        <begin position="409"/>
        <end position="410"/>
    </location>
    <ligand>
        <name>substrate</name>
    </ligand>
</feature>